<dbReference type="Proteomes" id="UP000328092">
    <property type="component" value="Unassembled WGS sequence"/>
</dbReference>
<gene>
    <name evidence="5" type="primary">tetD</name>
    <name evidence="5" type="ORF">CI1B_46700</name>
</gene>
<dbReference type="InterPro" id="IPR050204">
    <property type="entry name" value="AraC_XylS_family_regulators"/>
</dbReference>
<keyword evidence="6" id="KW-1185">Reference proteome</keyword>
<dbReference type="InterPro" id="IPR018060">
    <property type="entry name" value="HTH_AraC"/>
</dbReference>
<feature type="domain" description="HTH araC/xylS-type" evidence="4">
    <location>
        <begin position="42"/>
        <end position="140"/>
    </location>
</feature>
<sequence>MEIENSLPIALAARLHQPGTTAPGTRSIGPSAKGRLDRRRLFRVLDYIDRHLEGDLTLDELASVACLSRFHFARAFKQSVGQSPHRYVIARRLERAEVLLTEGETSLVEIALSLRFSSQANFSRAFRQSTGMAPGQYRREVTASFDINALRARSGFKEAALAPANSGESFFESVG</sequence>
<dbReference type="RefSeq" id="WP_244626664.1">
    <property type="nucleotide sequence ID" value="NZ_CAADFC020000016.1"/>
</dbReference>
<keyword evidence="3" id="KW-0804">Transcription</keyword>
<dbReference type="PANTHER" id="PTHR46796">
    <property type="entry name" value="HTH-TYPE TRANSCRIPTIONAL ACTIVATOR RHAS-RELATED"/>
    <property type="match status" value="1"/>
</dbReference>
<dbReference type="InterPro" id="IPR018062">
    <property type="entry name" value="HTH_AraC-typ_CS"/>
</dbReference>
<dbReference type="Gene3D" id="1.10.10.60">
    <property type="entry name" value="Homeodomain-like"/>
    <property type="match status" value="2"/>
</dbReference>
<evidence type="ECO:0000256" key="3">
    <source>
        <dbReference type="ARBA" id="ARBA00023163"/>
    </source>
</evidence>
<dbReference type="AlphaFoldDB" id="A0A508TC55"/>
<protein>
    <submittedName>
        <fullName evidence="5">Transposon Tn10 TetD protein</fullName>
    </submittedName>
</protein>
<reference evidence="5" key="1">
    <citation type="submission" date="2019-02" db="EMBL/GenBank/DDBJ databases">
        <authorList>
            <person name="Pothier F.J."/>
        </authorList>
    </citation>
    <scope>NUCLEOTIDE SEQUENCE</scope>
    <source>
        <strain evidence="5">CI-1B</strain>
    </source>
</reference>
<dbReference type="SUPFAM" id="SSF46689">
    <property type="entry name" value="Homeodomain-like"/>
    <property type="match status" value="2"/>
</dbReference>
<name>A0A508TC55_9BRAD</name>
<proteinExistence type="predicted"/>
<dbReference type="PRINTS" id="PR00032">
    <property type="entry name" value="HTHARAC"/>
</dbReference>
<evidence type="ECO:0000313" key="6">
    <source>
        <dbReference type="Proteomes" id="UP000328092"/>
    </source>
</evidence>
<dbReference type="PROSITE" id="PS01124">
    <property type="entry name" value="HTH_ARAC_FAMILY_2"/>
    <property type="match status" value="1"/>
</dbReference>
<keyword evidence="2" id="KW-0238">DNA-binding</keyword>
<dbReference type="EMBL" id="CAADFC020000016">
    <property type="protein sequence ID" value="VIO73045.1"/>
    <property type="molecule type" value="Genomic_DNA"/>
</dbReference>
<evidence type="ECO:0000313" key="5">
    <source>
        <dbReference type="EMBL" id="VIO73045.1"/>
    </source>
</evidence>
<dbReference type="SMART" id="SM00342">
    <property type="entry name" value="HTH_ARAC"/>
    <property type="match status" value="1"/>
</dbReference>
<organism evidence="5 6">
    <name type="scientific">Bradyrhizobium ivorense</name>
    <dbReference type="NCBI Taxonomy" id="2511166"/>
    <lineage>
        <taxon>Bacteria</taxon>
        <taxon>Pseudomonadati</taxon>
        <taxon>Pseudomonadota</taxon>
        <taxon>Alphaproteobacteria</taxon>
        <taxon>Hyphomicrobiales</taxon>
        <taxon>Nitrobacteraceae</taxon>
        <taxon>Bradyrhizobium</taxon>
    </lineage>
</organism>
<evidence type="ECO:0000256" key="1">
    <source>
        <dbReference type="ARBA" id="ARBA00023015"/>
    </source>
</evidence>
<dbReference type="GO" id="GO:0003700">
    <property type="term" value="F:DNA-binding transcription factor activity"/>
    <property type="evidence" value="ECO:0007669"/>
    <property type="project" value="InterPro"/>
</dbReference>
<accession>A0A508TC55</accession>
<evidence type="ECO:0000259" key="4">
    <source>
        <dbReference type="PROSITE" id="PS01124"/>
    </source>
</evidence>
<dbReference type="GO" id="GO:0043565">
    <property type="term" value="F:sequence-specific DNA binding"/>
    <property type="evidence" value="ECO:0007669"/>
    <property type="project" value="InterPro"/>
</dbReference>
<keyword evidence="1" id="KW-0805">Transcription regulation</keyword>
<dbReference type="PROSITE" id="PS00041">
    <property type="entry name" value="HTH_ARAC_FAMILY_1"/>
    <property type="match status" value="1"/>
</dbReference>
<dbReference type="InterPro" id="IPR020449">
    <property type="entry name" value="Tscrpt_reg_AraC-type_HTH"/>
</dbReference>
<dbReference type="Pfam" id="PF12833">
    <property type="entry name" value="HTH_18"/>
    <property type="match status" value="1"/>
</dbReference>
<comment type="caution">
    <text evidence="5">The sequence shown here is derived from an EMBL/GenBank/DDBJ whole genome shotgun (WGS) entry which is preliminary data.</text>
</comment>
<dbReference type="InterPro" id="IPR009057">
    <property type="entry name" value="Homeodomain-like_sf"/>
</dbReference>
<dbReference type="PANTHER" id="PTHR46796:SF14">
    <property type="entry name" value="TRANSCRIPTIONAL REGULATORY PROTEIN"/>
    <property type="match status" value="1"/>
</dbReference>
<evidence type="ECO:0000256" key="2">
    <source>
        <dbReference type="ARBA" id="ARBA00023125"/>
    </source>
</evidence>